<keyword evidence="6" id="KW-0732">Signal</keyword>
<dbReference type="GO" id="GO:0000981">
    <property type="term" value="F:DNA-binding transcription factor activity, RNA polymerase II-specific"/>
    <property type="evidence" value="ECO:0007669"/>
    <property type="project" value="InterPro"/>
</dbReference>
<dbReference type="InterPro" id="IPR001138">
    <property type="entry name" value="Zn2Cys6_DnaBD"/>
</dbReference>
<dbReference type="CDD" id="cd12148">
    <property type="entry name" value="fungal_TF_MHR"/>
    <property type="match status" value="1"/>
</dbReference>
<dbReference type="Pfam" id="PF00172">
    <property type="entry name" value="Zn_clus"/>
    <property type="match status" value="1"/>
</dbReference>
<evidence type="ECO:0000256" key="4">
    <source>
        <dbReference type="ARBA" id="ARBA00023163"/>
    </source>
</evidence>
<dbReference type="OrthoDB" id="2309723at2759"/>
<dbReference type="GO" id="GO:0003677">
    <property type="term" value="F:DNA binding"/>
    <property type="evidence" value="ECO:0007669"/>
    <property type="project" value="InterPro"/>
</dbReference>
<feature type="signal peptide" evidence="6">
    <location>
        <begin position="1"/>
        <end position="19"/>
    </location>
</feature>
<dbReference type="STRING" id="930990.A0A067MJU3"/>
<dbReference type="SUPFAM" id="SSF57701">
    <property type="entry name" value="Zn2/Cys6 DNA-binding domain"/>
    <property type="match status" value="1"/>
</dbReference>
<dbReference type="HOGENOM" id="CLU_022337_0_0_1"/>
<evidence type="ECO:0000313" key="9">
    <source>
        <dbReference type="Proteomes" id="UP000027195"/>
    </source>
</evidence>
<comment type="subcellular location">
    <subcellularLocation>
        <location evidence="1">Nucleus</location>
    </subcellularLocation>
</comment>
<dbReference type="Gene3D" id="4.10.240.10">
    <property type="entry name" value="Zn(2)-C6 fungal-type DNA-binding domain"/>
    <property type="match status" value="1"/>
</dbReference>
<evidence type="ECO:0000256" key="5">
    <source>
        <dbReference type="ARBA" id="ARBA00023242"/>
    </source>
</evidence>
<dbReference type="Proteomes" id="UP000027195">
    <property type="component" value="Unassembled WGS sequence"/>
</dbReference>
<dbReference type="InterPro" id="IPR007219">
    <property type="entry name" value="XnlR_reg_dom"/>
</dbReference>
<dbReference type="PANTHER" id="PTHR47338">
    <property type="entry name" value="ZN(II)2CYS6 TRANSCRIPTION FACTOR (EUROFUNG)-RELATED"/>
    <property type="match status" value="1"/>
</dbReference>
<dbReference type="EMBL" id="KL198029">
    <property type="protein sequence ID" value="KDQ16048.1"/>
    <property type="molecule type" value="Genomic_DNA"/>
</dbReference>
<dbReference type="SMART" id="SM00906">
    <property type="entry name" value="Fungal_trans"/>
    <property type="match status" value="1"/>
</dbReference>
<dbReference type="PROSITE" id="PS50048">
    <property type="entry name" value="ZN2_CY6_FUNGAL_2"/>
    <property type="match status" value="1"/>
</dbReference>
<name>A0A067MJU3_BOTB1</name>
<dbReference type="GO" id="GO:0008270">
    <property type="term" value="F:zinc ion binding"/>
    <property type="evidence" value="ECO:0007669"/>
    <property type="project" value="InterPro"/>
</dbReference>
<evidence type="ECO:0000259" key="7">
    <source>
        <dbReference type="PROSITE" id="PS50048"/>
    </source>
</evidence>
<evidence type="ECO:0000256" key="1">
    <source>
        <dbReference type="ARBA" id="ARBA00004123"/>
    </source>
</evidence>
<dbReference type="PANTHER" id="PTHR47338:SF29">
    <property type="entry name" value="ZN(2)-C6 FUNGAL-TYPE DOMAIN-CONTAINING PROTEIN"/>
    <property type="match status" value="1"/>
</dbReference>
<dbReference type="InterPro" id="IPR050815">
    <property type="entry name" value="TF_fung"/>
</dbReference>
<evidence type="ECO:0000256" key="6">
    <source>
        <dbReference type="SAM" id="SignalP"/>
    </source>
</evidence>
<keyword evidence="3" id="KW-0805">Transcription regulation</keyword>
<keyword evidence="2" id="KW-0479">Metal-binding</keyword>
<dbReference type="CDD" id="cd00067">
    <property type="entry name" value="GAL4"/>
    <property type="match status" value="1"/>
</dbReference>
<evidence type="ECO:0000313" key="8">
    <source>
        <dbReference type="EMBL" id="KDQ16048.1"/>
    </source>
</evidence>
<reference evidence="9" key="1">
    <citation type="journal article" date="2014" name="Proc. Natl. Acad. Sci. U.S.A.">
        <title>Extensive sampling of basidiomycete genomes demonstrates inadequacy of the white-rot/brown-rot paradigm for wood decay fungi.</title>
        <authorList>
            <person name="Riley R."/>
            <person name="Salamov A.A."/>
            <person name="Brown D.W."/>
            <person name="Nagy L.G."/>
            <person name="Floudas D."/>
            <person name="Held B.W."/>
            <person name="Levasseur A."/>
            <person name="Lombard V."/>
            <person name="Morin E."/>
            <person name="Otillar R."/>
            <person name="Lindquist E.A."/>
            <person name="Sun H."/>
            <person name="LaButti K.M."/>
            <person name="Schmutz J."/>
            <person name="Jabbour D."/>
            <person name="Luo H."/>
            <person name="Baker S.E."/>
            <person name="Pisabarro A.G."/>
            <person name="Walton J.D."/>
            <person name="Blanchette R.A."/>
            <person name="Henrissat B."/>
            <person name="Martin F."/>
            <person name="Cullen D."/>
            <person name="Hibbett D.S."/>
            <person name="Grigoriev I.V."/>
        </authorList>
    </citation>
    <scope>NUCLEOTIDE SEQUENCE [LARGE SCALE GENOMIC DNA]</scope>
    <source>
        <strain evidence="9">FD-172 SS1</strain>
    </source>
</reference>
<keyword evidence="5" id="KW-0539">Nucleus</keyword>
<dbReference type="InParanoid" id="A0A067MJU3"/>
<dbReference type="GO" id="GO:0005634">
    <property type="term" value="C:nucleus"/>
    <property type="evidence" value="ECO:0007669"/>
    <property type="project" value="UniProtKB-SubCell"/>
</dbReference>
<feature type="domain" description="Zn(2)-C6 fungal-type" evidence="7">
    <location>
        <begin position="39"/>
        <end position="71"/>
    </location>
</feature>
<accession>A0A067MJU3</accession>
<dbReference type="AlphaFoldDB" id="A0A067MJU3"/>
<dbReference type="Pfam" id="PF04082">
    <property type="entry name" value="Fungal_trans"/>
    <property type="match status" value="1"/>
</dbReference>
<evidence type="ECO:0000256" key="3">
    <source>
        <dbReference type="ARBA" id="ARBA00023015"/>
    </source>
</evidence>
<gene>
    <name evidence="8" type="ORF">BOTBODRAFT_173329</name>
</gene>
<dbReference type="InterPro" id="IPR036864">
    <property type="entry name" value="Zn2-C6_fun-type_DNA-bd_sf"/>
</dbReference>
<dbReference type="GO" id="GO:0006351">
    <property type="term" value="P:DNA-templated transcription"/>
    <property type="evidence" value="ECO:0007669"/>
    <property type="project" value="InterPro"/>
</dbReference>
<evidence type="ECO:0000256" key="2">
    <source>
        <dbReference type="ARBA" id="ARBA00022723"/>
    </source>
</evidence>
<proteinExistence type="predicted"/>
<protein>
    <recommendedName>
        <fullName evidence="7">Zn(2)-C6 fungal-type domain-containing protein</fullName>
    </recommendedName>
</protein>
<dbReference type="SMART" id="SM00066">
    <property type="entry name" value="GAL4"/>
    <property type="match status" value="1"/>
</dbReference>
<organism evidence="8 9">
    <name type="scientific">Botryobasidium botryosum (strain FD-172 SS1)</name>
    <dbReference type="NCBI Taxonomy" id="930990"/>
    <lineage>
        <taxon>Eukaryota</taxon>
        <taxon>Fungi</taxon>
        <taxon>Dikarya</taxon>
        <taxon>Basidiomycota</taxon>
        <taxon>Agaricomycotina</taxon>
        <taxon>Agaricomycetes</taxon>
        <taxon>Cantharellales</taxon>
        <taxon>Botryobasidiaceae</taxon>
        <taxon>Botryobasidium</taxon>
    </lineage>
</organism>
<keyword evidence="4" id="KW-0804">Transcription</keyword>
<keyword evidence="9" id="KW-1185">Reference proteome</keyword>
<feature type="chain" id="PRO_5001644751" description="Zn(2)-C6 fungal-type domain-containing protein" evidence="6">
    <location>
        <begin position="20"/>
        <end position="534"/>
    </location>
</feature>
<sequence length="534" mass="59693">MASVSSLALIPAFYPSVLGDEVEKYDSAKGRWSLQRGAACIACRKKKHKCDGQRPVCGRCLRAGTAPDCVYSVPKARAQTLQNKLRDLETQIQVLSTTAAATPNRTTNLSALEPLPFRAPKPWLMKNPAPLGYWWEHDELPVPLRDYLLSIFIQNRRSITFEFNVPRLQQQVALPPTDLDSLHPAFTNAIYMAACHFGPEDLSKYEPVFLRRVQRSLYACLESADKLFDFIRAYALMAMYYYFKGRLTEGHFHGSAAMRFAMACGLHRITPHNPSPSGLLNPPKDDIELGDRIHTFWYLFISDRGGCLWCGLPQSIADEEIETAWPRLMEDYEEGNVWGGEYSSLCEFLGDSEDAASGSSDTVFCQRMKGIVLMERATRLVNQAKQEAPMSDKLAKKFQALRRTTIQFLDSLSSSPAQFEPLDLWHAYLLACSSAHGASILINTTYIDDSGACHKRCISSAGAVVSIVHLLSEADLLRFPGLGWINAFDVLVAERKRIKRLSLPGLKGVEAQLGILRGAMAQLAKFYPTVWNLI</sequence>
<dbReference type="PROSITE" id="PS00463">
    <property type="entry name" value="ZN2_CY6_FUNGAL_1"/>
    <property type="match status" value="1"/>
</dbReference>